<accession>A0A1V6N126</accession>
<protein>
    <submittedName>
        <fullName evidence="1">Uncharacterized protein</fullName>
    </submittedName>
</protein>
<reference evidence="1 2" key="1">
    <citation type="submission" date="2014-12" db="EMBL/GenBank/DDBJ databases">
        <title>Genome sequence of Methanobrevibacter arboriphilicus DH1, DSM1125.</title>
        <authorList>
            <person name="Poehlein A."/>
            <person name="Thauer R.K."/>
            <person name="Seedorf H."/>
            <person name="Daniel R."/>
        </authorList>
    </citation>
    <scope>NUCLEOTIDE SEQUENCE [LARGE SCALE GENOMIC DNA]</scope>
    <source>
        <strain evidence="1 2">DH1</strain>
    </source>
</reference>
<keyword evidence="2" id="KW-1185">Reference proteome</keyword>
<sequence length="72" mass="8220">MDYEMKLPNGVGEQVLAHTVEKFEVKLKHTDYGPVLVGTADELENAKDFIVESINKRLNELSNKKEDNETEK</sequence>
<dbReference type="Proteomes" id="UP000191661">
    <property type="component" value="Unassembled WGS sequence"/>
</dbReference>
<organism evidence="1 2">
    <name type="scientific">Methanobrevibacter arboriphilus JCM 13429 = DSM 1125</name>
    <dbReference type="NCBI Taxonomy" id="1300164"/>
    <lineage>
        <taxon>Archaea</taxon>
        <taxon>Methanobacteriati</taxon>
        <taxon>Methanobacteriota</taxon>
        <taxon>Methanomada group</taxon>
        <taxon>Methanobacteria</taxon>
        <taxon>Methanobacteriales</taxon>
        <taxon>Methanobacteriaceae</taxon>
        <taxon>Methanobrevibacter</taxon>
    </lineage>
</organism>
<dbReference type="EMBL" id="JXMW01000020">
    <property type="protein sequence ID" value="OQD58335.1"/>
    <property type="molecule type" value="Genomic_DNA"/>
</dbReference>
<gene>
    <name evidence="1" type="ORF">MBBAR_20c00140</name>
</gene>
<evidence type="ECO:0000313" key="1">
    <source>
        <dbReference type="EMBL" id="OQD58335.1"/>
    </source>
</evidence>
<dbReference type="OrthoDB" id="74429at2157"/>
<dbReference type="AlphaFoldDB" id="A0A1V6N126"/>
<name>A0A1V6N126_METAZ</name>
<evidence type="ECO:0000313" key="2">
    <source>
        <dbReference type="Proteomes" id="UP000191661"/>
    </source>
</evidence>
<dbReference type="RefSeq" id="WP_080460774.1">
    <property type="nucleotide sequence ID" value="NZ_BBET01000218.1"/>
</dbReference>
<proteinExistence type="predicted"/>
<comment type="caution">
    <text evidence="1">The sequence shown here is derived from an EMBL/GenBank/DDBJ whole genome shotgun (WGS) entry which is preliminary data.</text>
</comment>